<organism evidence="1">
    <name type="scientific">Thermosporothrix sp. COM3</name>
    <dbReference type="NCBI Taxonomy" id="2490863"/>
    <lineage>
        <taxon>Bacteria</taxon>
        <taxon>Bacillati</taxon>
        <taxon>Chloroflexota</taxon>
        <taxon>Ktedonobacteria</taxon>
        <taxon>Ktedonobacterales</taxon>
        <taxon>Thermosporotrichaceae</taxon>
        <taxon>Thermosporothrix</taxon>
    </lineage>
</organism>
<reference evidence="1" key="1">
    <citation type="submission" date="2018-12" db="EMBL/GenBank/DDBJ databases">
        <title>Novel natural products biosynthetic potential of the class Ktedonobacteria.</title>
        <authorList>
            <person name="Zheng Y."/>
            <person name="Saitou A."/>
            <person name="Wang C.M."/>
            <person name="Toyoda A."/>
            <person name="Minakuchi Y."/>
            <person name="Sekiguchi Y."/>
            <person name="Ueda K."/>
            <person name="Takano H."/>
            <person name="Sakai Y."/>
            <person name="Yokota A."/>
            <person name="Yabe S."/>
        </authorList>
    </citation>
    <scope>NUCLEOTIDE SEQUENCE</scope>
    <source>
        <strain evidence="1">COM3</strain>
    </source>
</reference>
<evidence type="ECO:0000313" key="1">
    <source>
        <dbReference type="EMBL" id="BBH91684.1"/>
    </source>
</evidence>
<dbReference type="EMBL" id="AP019376">
    <property type="protein sequence ID" value="BBH91684.1"/>
    <property type="molecule type" value="Genomic_DNA"/>
</dbReference>
<gene>
    <name evidence="1" type="ORF">KTC_64350</name>
</gene>
<protein>
    <submittedName>
        <fullName evidence="1">Uncharacterized protein</fullName>
    </submittedName>
</protein>
<accession>A0A455T2U9</accession>
<dbReference type="AlphaFoldDB" id="A0A455T2U9"/>
<proteinExistence type="predicted"/>
<sequence>MLQGWDRERLLSRPENALLKPELKRELLAHLAWHYHQQYTRDFTEDEVVTFIADFYQKQQWFPERSSSMKLRRITMTRRHLLLVLETK</sequence>
<name>A0A455T2U9_9CHLR</name>